<evidence type="ECO:0000313" key="4">
    <source>
        <dbReference type="EMBL" id="SDJ97204.1"/>
    </source>
</evidence>
<proteinExistence type="predicted"/>
<protein>
    <submittedName>
        <fullName evidence="4">Por secretion system C-terminal sorting domain-containing protein</fullName>
    </submittedName>
</protein>
<dbReference type="InterPro" id="IPR007110">
    <property type="entry name" value="Ig-like_dom"/>
</dbReference>
<evidence type="ECO:0000256" key="1">
    <source>
        <dbReference type="ARBA" id="ARBA00022729"/>
    </source>
</evidence>
<dbReference type="Gene3D" id="2.40.10.10">
    <property type="entry name" value="Trypsin-like serine proteases"/>
    <property type="match status" value="4"/>
</dbReference>
<dbReference type="RefSeq" id="WP_091395130.1">
    <property type="nucleotide sequence ID" value="NZ_FNEZ01000003.1"/>
</dbReference>
<dbReference type="STRING" id="1128970.SAMN04487935_2172"/>
<keyword evidence="1 2" id="KW-0732">Signal</keyword>
<evidence type="ECO:0000256" key="2">
    <source>
        <dbReference type="SAM" id="SignalP"/>
    </source>
</evidence>
<reference evidence="4 5" key="1">
    <citation type="submission" date="2016-10" db="EMBL/GenBank/DDBJ databases">
        <authorList>
            <person name="de Groot N.N."/>
        </authorList>
    </citation>
    <scope>NUCLEOTIDE SEQUENCE [LARGE SCALE GENOMIC DNA]</scope>
    <source>
        <strain evidence="4 5">CGMCC 1.10076</strain>
    </source>
</reference>
<evidence type="ECO:0000313" key="5">
    <source>
        <dbReference type="Proteomes" id="UP000199580"/>
    </source>
</evidence>
<dbReference type="InterPro" id="IPR022409">
    <property type="entry name" value="PKD/Chitinase_dom"/>
</dbReference>
<dbReference type="InterPro" id="IPR013783">
    <property type="entry name" value="Ig-like_fold"/>
</dbReference>
<dbReference type="Pfam" id="PF13573">
    <property type="entry name" value="SprB"/>
    <property type="match status" value="15"/>
</dbReference>
<name>A0A1G8Y441_9FLAO</name>
<sequence length="1699" mass="167794">MKQLYPKFKSFATVSFILGILLQSYLGNAQTTLSAGDIIFTGYDSNPAPAAGDVYSIVLLTNISAGTTINFTDRGYFGSGVWQAAGSTEATVTWTSGTAIPLGTEIVIKGLSASVYNTGTGVLTANGTVTLREGTPANGLSLSNVGDQVTAFQGGTGIPESSGVTFISGLHYFYCNAGVGTTQTSWDAPACADGPNSSVLPSGLTGGTSAFYTGTVTGNTVATSGKFSGTGAPFSNAAAIRAGVMNQANWTLSNSATSLTMPSGATFIGSSPTITGNPPNRTICVGGNTTFAITASNATGYQWQLNSGSGFTNISNGAPYSGATTATLTITAATAGMSGYLYRCVATNSGSVNSNAGTLTVPNTIVTTTSQTNVSCKGSSNGSATLSASGGIGPYFYSWSPYGGTAATASGLSAQTYTVTVTDNISCTKTHTVTITEPANAVAVTPASQTNIACFGGSNGAAAINTPTGGTPGYTYNWTPGNPTGDGTTSVTGLTAGTWTCTVTDANGCTATQSFTVTQPTAFSVTAASQTNISCFGGSNGTASVTATGGTAGYTYSWSPSGGTAATASGLSAGTYTVTVTDANSCTATQLFTITQPATAVSGTTVITNIACNGGSNGSINLTPSGGSAPYTFNWGGGITTEDRTGLAAGSYSVTITDVNGCTGTVNATVTQPATAVSGTTVITNIACNGGSNGSINLTPSGGSAPYTFNWGGGITTEDRTGLAAGSYSVTITDVNGCTGTVNATVTQPATAVSATTVITNIACNGGSNGTINLTPSGGTAPYTFNWGGGITTEDRTGLAAGSYSVTITDANGCTGTVNAAVTQPSTLVVNPLSQTNIACFGGSGGEATVTASGGAGAYTYSWSPSGGTAATATGLTTGTYTVTVTDANSCTKTQSFTITQPATAVSGTTVITNIACNGGSNGTINLTPSGGTAPYTFNWGGGITTEDRTGLAAGSYSVTITDANGCTGTVNAAVTQPATAVSGTTVITNIACNGGSNGTINLTPSGGTAPYTFNWGGSITTEDRTGLAAGSYSVTITDANGCTGTVNATVTQPSVLVVNPLSQTNIACFGGFGGEATVTASGGAGAYTYSWSPSGGTAATATGLAAGTYTVTVTDANSCTATLSFTITQPDAITTTDAQTNVSCNGGTNGSASVTAIGGAGDYTYSWAPTGGTAATATGLTAGTYTVTVTDANSCTATRSFTITQPDAITTTDAQTNVSCNGGTNGSASVTAIGGAGSYTYSWSPSGGTAAMATGLTAGTYTVTVTDANSCTATRSFTITQPDAITTTDAQTNVSCNGGTNGSASVTAIGGAGDYTYSWAPTGGTAATATGLAAGTYTVTVTDANSCTATRSFTITQPDAITTTEAQTNVSCNGGTNGSASVTSVGGAGDYTYSWAPSGGTAATATGLAAGTYTVTVTDANSCTATLSFTITQPDAITATTSQIDILCNGAATGTASVTATGGTGAYTYSWSPSGGNAATATGLVAGTYNVTVTDANACAIVKTITITEAAPINLTLQPVAISVTEGANATFSIAASNATSYQWQVSIDGTSWTDVADGGTNPVYSGAATTTLTLTNVPETFDGYLYRVSVSNGSTCSVNSNSAELTVTPDLKMEDFSSIGVTIYPNPASSQVAIKIPEISTHSNCSVAVYDLNGRVIMQKRLTAESEKIDIAHLKSGVYIFNITSDRAKTTKRVVKY</sequence>
<dbReference type="InterPro" id="IPR025667">
    <property type="entry name" value="SprB_repeat"/>
</dbReference>
<dbReference type="InterPro" id="IPR003599">
    <property type="entry name" value="Ig_sub"/>
</dbReference>
<dbReference type="SMART" id="SM00089">
    <property type="entry name" value="PKD"/>
    <property type="match status" value="9"/>
</dbReference>
<evidence type="ECO:0000259" key="3">
    <source>
        <dbReference type="PROSITE" id="PS50835"/>
    </source>
</evidence>
<organism evidence="4 5">
    <name type="scientific">Flavobacterium noncentrifugens</name>
    <dbReference type="NCBI Taxonomy" id="1128970"/>
    <lineage>
        <taxon>Bacteria</taxon>
        <taxon>Pseudomonadati</taxon>
        <taxon>Bacteroidota</taxon>
        <taxon>Flavobacteriia</taxon>
        <taxon>Flavobacteriales</taxon>
        <taxon>Flavobacteriaceae</taxon>
        <taxon>Flavobacterium</taxon>
    </lineage>
</organism>
<accession>A0A1G8Y441</accession>
<dbReference type="SMART" id="SM00409">
    <property type="entry name" value="IG"/>
    <property type="match status" value="2"/>
</dbReference>
<dbReference type="SUPFAM" id="SSF48726">
    <property type="entry name" value="Immunoglobulin"/>
    <property type="match status" value="1"/>
</dbReference>
<dbReference type="EMBL" id="FNEZ01000003">
    <property type="protein sequence ID" value="SDJ97204.1"/>
    <property type="molecule type" value="Genomic_DNA"/>
</dbReference>
<dbReference type="InterPro" id="IPR026444">
    <property type="entry name" value="Secre_tail"/>
</dbReference>
<dbReference type="Proteomes" id="UP000199580">
    <property type="component" value="Unassembled WGS sequence"/>
</dbReference>
<dbReference type="Gene3D" id="2.60.40.10">
    <property type="entry name" value="Immunoglobulins"/>
    <property type="match status" value="2"/>
</dbReference>
<dbReference type="Pfam" id="PF18962">
    <property type="entry name" value="Por_Secre_tail"/>
    <property type="match status" value="1"/>
</dbReference>
<dbReference type="NCBIfam" id="TIGR04183">
    <property type="entry name" value="Por_Secre_tail"/>
    <property type="match status" value="1"/>
</dbReference>
<feature type="domain" description="Ig-like" evidence="3">
    <location>
        <begin position="262"/>
        <end position="360"/>
    </location>
</feature>
<keyword evidence="5" id="KW-1185">Reference proteome</keyword>
<dbReference type="Gene3D" id="2.60.40.740">
    <property type="match status" value="10"/>
</dbReference>
<feature type="chain" id="PRO_5011707263" evidence="2">
    <location>
        <begin position="30"/>
        <end position="1699"/>
    </location>
</feature>
<dbReference type="InterPro" id="IPR043504">
    <property type="entry name" value="Peptidase_S1_PA_chymotrypsin"/>
</dbReference>
<gene>
    <name evidence="4" type="ORF">SAMN04487935_2172</name>
</gene>
<dbReference type="InterPro" id="IPR036179">
    <property type="entry name" value="Ig-like_dom_sf"/>
</dbReference>
<dbReference type="PROSITE" id="PS50835">
    <property type="entry name" value="IG_LIKE"/>
    <property type="match status" value="1"/>
</dbReference>
<feature type="signal peptide" evidence="2">
    <location>
        <begin position="1"/>
        <end position="29"/>
    </location>
</feature>